<dbReference type="GO" id="GO:0043810">
    <property type="term" value="F:ornithine-acyl [acyl carrier protein] N-acyltransferase activity"/>
    <property type="evidence" value="ECO:0007669"/>
    <property type="project" value="UniProtKB-EC"/>
</dbReference>
<comment type="catalytic activity">
    <reaction evidence="10">
        <text>a (3R)-hydroxyacyl-[ACP] + L-ornithine = a lyso-ornithine lipid + holo-[ACP] + H(+)</text>
        <dbReference type="Rhea" id="RHEA:20633"/>
        <dbReference type="Rhea" id="RHEA-COMP:9685"/>
        <dbReference type="Rhea" id="RHEA-COMP:9945"/>
        <dbReference type="ChEBI" id="CHEBI:15378"/>
        <dbReference type="ChEBI" id="CHEBI:46911"/>
        <dbReference type="ChEBI" id="CHEBI:64479"/>
        <dbReference type="ChEBI" id="CHEBI:78827"/>
        <dbReference type="ChEBI" id="CHEBI:138482"/>
        <dbReference type="EC" id="2.3.2.30"/>
    </reaction>
    <physiologicalReaction direction="left-to-right" evidence="10">
        <dbReference type="Rhea" id="RHEA:20634"/>
    </physiologicalReaction>
</comment>
<keyword evidence="3" id="KW-0808">Transferase</keyword>
<accession>A0A975S1F9</accession>
<evidence type="ECO:0000256" key="7">
    <source>
        <dbReference type="ARBA" id="ARBA00039058"/>
    </source>
</evidence>
<evidence type="ECO:0000256" key="10">
    <source>
        <dbReference type="ARBA" id="ARBA00047785"/>
    </source>
</evidence>
<comment type="function">
    <text evidence="9">Catalyzes the first step in the biosynthesis of ornithine lipids, which are phosphorus-free membrane lipids. Catalyzes the 3-hydroxyacyl-acyl carrier protein-dependent acylation of ornithine to form lyso-ornithine lipid (LOL).</text>
</comment>
<dbReference type="InterPro" id="IPR016181">
    <property type="entry name" value="Acyl_CoA_acyltransferase"/>
</dbReference>
<dbReference type="Pfam" id="PF13444">
    <property type="entry name" value="Acetyltransf_5"/>
    <property type="match status" value="1"/>
</dbReference>
<comment type="pathway">
    <text evidence="1">Lipid metabolism.</text>
</comment>
<evidence type="ECO:0000256" key="6">
    <source>
        <dbReference type="ARBA" id="ARBA00038095"/>
    </source>
</evidence>
<organism evidence="11 12">
    <name type="scientific">Gemmobacter fulvus</name>
    <dbReference type="NCBI Taxonomy" id="2840474"/>
    <lineage>
        <taxon>Bacteria</taxon>
        <taxon>Pseudomonadati</taxon>
        <taxon>Pseudomonadota</taxon>
        <taxon>Alphaproteobacteria</taxon>
        <taxon>Rhodobacterales</taxon>
        <taxon>Paracoccaceae</taxon>
        <taxon>Gemmobacter</taxon>
    </lineage>
</organism>
<dbReference type="EC" id="2.3.2.30" evidence="7"/>
<evidence type="ECO:0000256" key="5">
    <source>
        <dbReference type="ARBA" id="ARBA00023315"/>
    </source>
</evidence>
<dbReference type="KEGG" id="gfu:KM031_01335"/>
<evidence type="ECO:0000256" key="8">
    <source>
        <dbReference type="ARBA" id="ARBA00039866"/>
    </source>
</evidence>
<dbReference type="GO" id="GO:0006629">
    <property type="term" value="P:lipid metabolic process"/>
    <property type="evidence" value="ECO:0007669"/>
    <property type="project" value="UniProtKB-KW"/>
</dbReference>
<dbReference type="PANTHER" id="PTHR37323">
    <property type="entry name" value="GCN5-RELATED N-ACETYLTRANSFERASE"/>
    <property type="match status" value="1"/>
</dbReference>
<evidence type="ECO:0000256" key="1">
    <source>
        <dbReference type="ARBA" id="ARBA00005189"/>
    </source>
</evidence>
<evidence type="ECO:0000313" key="12">
    <source>
        <dbReference type="Proteomes" id="UP000679352"/>
    </source>
</evidence>
<dbReference type="AlphaFoldDB" id="A0A975S1F9"/>
<evidence type="ECO:0000313" key="11">
    <source>
        <dbReference type="EMBL" id="QWK90592.1"/>
    </source>
</evidence>
<evidence type="ECO:0000256" key="4">
    <source>
        <dbReference type="ARBA" id="ARBA00023098"/>
    </source>
</evidence>
<dbReference type="RefSeq" id="WP_215504160.1">
    <property type="nucleotide sequence ID" value="NZ_CP076361.1"/>
</dbReference>
<dbReference type="InterPro" id="IPR052351">
    <property type="entry name" value="Ornithine_N-alpha-AT"/>
</dbReference>
<evidence type="ECO:0000256" key="3">
    <source>
        <dbReference type="ARBA" id="ARBA00022679"/>
    </source>
</evidence>
<gene>
    <name evidence="11" type="ORF">KM031_01335</name>
</gene>
<evidence type="ECO:0000256" key="2">
    <source>
        <dbReference type="ARBA" id="ARBA00022516"/>
    </source>
</evidence>
<keyword evidence="5" id="KW-0012">Acyltransferase</keyword>
<keyword evidence="12" id="KW-1185">Reference proteome</keyword>
<sequence length="247" mass="26881">MQPLRKGHYIARIAEGAADLHRAQSLRHLCFHGAAAGPGRDADAFDARCTHILVEDMQSGALLCCYRLLRLTGAQIGQSYSAQYYDLSRLAGFAAPMVEMGRFCIHPTCRDPDVLRLAWGAMTRFVDLAGAELLMGCASFSGTDAVPYQEAFAVLKQAHLAPPHWGPAVKAPQVVRFAHLLKDHAPDQRRAMATMPPLLRTYLAMGGWVSDHAVVDPVMNTLHVFTGVEIRAIPAARARALRMVAAG</sequence>
<dbReference type="EMBL" id="CP076361">
    <property type="protein sequence ID" value="QWK90592.1"/>
    <property type="molecule type" value="Genomic_DNA"/>
</dbReference>
<reference evidence="11" key="1">
    <citation type="submission" date="2021-06" db="EMBL/GenBank/DDBJ databases">
        <title>Direct submission.</title>
        <authorList>
            <person name="Lee C.-S."/>
            <person name="Jin L."/>
        </authorList>
    </citation>
    <scope>NUCLEOTIDE SEQUENCE</scope>
    <source>
        <strain evidence="11">Con5</strain>
    </source>
</reference>
<name>A0A975S1F9_9RHOB</name>
<evidence type="ECO:0000256" key="9">
    <source>
        <dbReference type="ARBA" id="ARBA00045724"/>
    </source>
</evidence>
<dbReference type="Proteomes" id="UP000679352">
    <property type="component" value="Chromosome"/>
</dbReference>
<dbReference type="PANTHER" id="PTHR37323:SF1">
    <property type="entry name" value="L-ORNITHINE N(ALPHA)-ACYLTRANSFERASE"/>
    <property type="match status" value="1"/>
</dbReference>
<dbReference type="SUPFAM" id="SSF55729">
    <property type="entry name" value="Acyl-CoA N-acyltransferases (Nat)"/>
    <property type="match status" value="1"/>
</dbReference>
<proteinExistence type="inferred from homology"/>
<comment type="similarity">
    <text evidence="6">Belongs to the acetyltransferase family. OlsB subfamily.</text>
</comment>
<keyword evidence="4" id="KW-0443">Lipid metabolism</keyword>
<protein>
    <recommendedName>
        <fullName evidence="8">L-ornithine N(alpha)-acyltransferase</fullName>
        <ecNumber evidence="7">2.3.2.30</ecNumber>
    </recommendedName>
</protein>
<keyword evidence="2" id="KW-0444">Lipid biosynthesis</keyword>
<dbReference type="Gene3D" id="3.40.630.30">
    <property type="match status" value="1"/>
</dbReference>